<dbReference type="SUPFAM" id="SSF53335">
    <property type="entry name" value="S-adenosyl-L-methionine-dependent methyltransferases"/>
    <property type="match status" value="1"/>
</dbReference>
<evidence type="ECO:0000256" key="7">
    <source>
        <dbReference type="ARBA" id="ARBA00047943"/>
    </source>
</evidence>
<evidence type="ECO:0000313" key="11">
    <source>
        <dbReference type="Proteomes" id="UP000475532"/>
    </source>
</evidence>
<dbReference type="Gene3D" id="3.40.50.150">
    <property type="entry name" value="Vaccinia Virus protein VP39"/>
    <property type="match status" value="1"/>
</dbReference>
<dbReference type="CDD" id="cd02440">
    <property type="entry name" value="AdoMet_MTases"/>
    <property type="match status" value="1"/>
</dbReference>
<evidence type="ECO:0000256" key="2">
    <source>
        <dbReference type="ARBA" id="ARBA00022691"/>
    </source>
</evidence>
<dbReference type="GO" id="GO:0030791">
    <property type="term" value="F:arsenite methyltransferase activity"/>
    <property type="evidence" value="ECO:0007669"/>
    <property type="project" value="UniProtKB-EC"/>
</dbReference>
<accession>A0A6L9QHX5</accession>
<keyword evidence="2" id="KW-0949">S-adenosyl-L-methionine</keyword>
<comment type="catalytic activity">
    <reaction evidence="7">
        <text>arsenic triglutathione + 2 [thioredoxin]-dithiol + 2 S-adenosyl-L-methionine + H2O = dimethylarsinous acid + 2 [thioredoxin]-disulfide + 3 glutathione + 2 S-adenosyl-L-homocysteine + 2 H(+)</text>
        <dbReference type="Rhea" id="RHEA:69464"/>
        <dbReference type="Rhea" id="RHEA-COMP:10698"/>
        <dbReference type="Rhea" id="RHEA-COMP:10700"/>
        <dbReference type="ChEBI" id="CHEBI:15377"/>
        <dbReference type="ChEBI" id="CHEBI:15378"/>
        <dbReference type="ChEBI" id="CHEBI:23808"/>
        <dbReference type="ChEBI" id="CHEBI:29950"/>
        <dbReference type="ChEBI" id="CHEBI:50058"/>
        <dbReference type="ChEBI" id="CHEBI:57856"/>
        <dbReference type="ChEBI" id="CHEBI:57925"/>
        <dbReference type="ChEBI" id="CHEBI:59789"/>
        <dbReference type="ChEBI" id="CHEBI:183640"/>
        <dbReference type="EC" id="2.1.1.137"/>
    </reaction>
</comment>
<dbReference type="InterPro" id="IPR029063">
    <property type="entry name" value="SAM-dependent_MTases_sf"/>
</dbReference>
<evidence type="ECO:0000256" key="5">
    <source>
        <dbReference type="ARBA" id="ARBA00034545"/>
    </source>
</evidence>
<dbReference type="EC" id="2.1.1.137" evidence="4"/>
<dbReference type="EMBL" id="JAAGLI010000566">
    <property type="protein sequence ID" value="NEA25089.1"/>
    <property type="molecule type" value="Genomic_DNA"/>
</dbReference>
<evidence type="ECO:0000256" key="6">
    <source>
        <dbReference type="ARBA" id="ARBA00047941"/>
    </source>
</evidence>
<comment type="caution">
    <text evidence="10">The sequence shown here is derived from an EMBL/GenBank/DDBJ whole genome shotgun (WGS) entry which is preliminary data.</text>
</comment>
<dbReference type="Pfam" id="PF13847">
    <property type="entry name" value="Methyltransf_31"/>
    <property type="match status" value="1"/>
</dbReference>
<sequence>MPDSNTGDSVEAVVARYSGLARLALAGGAPRDGATCGDSCVGAAGYPSEDGFPEAALRASLGCGNPLAVADLRPGETVLDLGSGGGLDVLLSARRVSPGGTAYGLDASDDMLTLARANAAKAGADNAHFLHGRIEDIPLPDASVDAVISNCVINLAADKPRVLAEAFRVLRPGGRFGVSDIIAEPGLDPAERTAAEQRLGCAASTLTAEEYHRQLRTAGFTAVDITTTDTDGLHAAIVHAIKPAD</sequence>
<keyword evidence="1 10" id="KW-0808">Transferase</keyword>
<dbReference type="InterPro" id="IPR026669">
    <property type="entry name" value="Arsenite_MeTrfase-like"/>
</dbReference>
<evidence type="ECO:0000256" key="8">
    <source>
        <dbReference type="ARBA" id="ARBA00048428"/>
    </source>
</evidence>
<dbReference type="GO" id="GO:0032259">
    <property type="term" value="P:methylation"/>
    <property type="evidence" value="ECO:0007669"/>
    <property type="project" value="UniProtKB-KW"/>
</dbReference>
<comment type="catalytic activity">
    <reaction evidence="6">
        <text>arsenic triglutathione + [thioredoxin]-dithiol + S-adenosyl-L-methionine + 2 H2O = methylarsonous acid + [thioredoxin]-disulfide + 3 glutathione + S-adenosyl-L-homocysteine + H(+)</text>
        <dbReference type="Rhea" id="RHEA:69460"/>
        <dbReference type="Rhea" id="RHEA-COMP:10698"/>
        <dbReference type="Rhea" id="RHEA-COMP:10700"/>
        <dbReference type="ChEBI" id="CHEBI:15377"/>
        <dbReference type="ChEBI" id="CHEBI:15378"/>
        <dbReference type="ChEBI" id="CHEBI:17826"/>
        <dbReference type="ChEBI" id="CHEBI:29950"/>
        <dbReference type="ChEBI" id="CHEBI:50058"/>
        <dbReference type="ChEBI" id="CHEBI:57856"/>
        <dbReference type="ChEBI" id="CHEBI:57925"/>
        <dbReference type="ChEBI" id="CHEBI:59789"/>
        <dbReference type="ChEBI" id="CHEBI:183640"/>
        <dbReference type="EC" id="2.1.1.137"/>
    </reaction>
</comment>
<protein>
    <recommendedName>
        <fullName evidence="5">Arsenite methyltransferase</fullName>
        <ecNumber evidence="4">2.1.1.137</ecNumber>
    </recommendedName>
</protein>
<keyword evidence="10" id="KW-0489">Methyltransferase</keyword>
<evidence type="ECO:0000256" key="3">
    <source>
        <dbReference type="ARBA" id="ARBA00034487"/>
    </source>
</evidence>
<name>A0A6L9QHX5_9ACTN</name>
<comment type="catalytic activity">
    <reaction evidence="8">
        <text>arsenic triglutathione + 3 [thioredoxin]-dithiol + 3 S-adenosyl-L-methionine = trimethylarsine + 3 [thioredoxin]-disulfide + 3 glutathione + 3 S-adenosyl-L-homocysteine + 3 H(+)</text>
        <dbReference type="Rhea" id="RHEA:69432"/>
        <dbReference type="Rhea" id="RHEA-COMP:10698"/>
        <dbReference type="Rhea" id="RHEA-COMP:10700"/>
        <dbReference type="ChEBI" id="CHEBI:15378"/>
        <dbReference type="ChEBI" id="CHEBI:27130"/>
        <dbReference type="ChEBI" id="CHEBI:29950"/>
        <dbReference type="ChEBI" id="CHEBI:50058"/>
        <dbReference type="ChEBI" id="CHEBI:57856"/>
        <dbReference type="ChEBI" id="CHEBI:57925"/>
        <dbReference type="ChEBI" id="CHEBI:59789"/>
        <dbReference type="ChEBI" id="CHEBI:183640"/>
        <dbReference type="EC" id="2.1.1.137"/>
    </reaction>
</comment>
<dbReference type="RefSeq" id="WP_163058706.1">
    <property type="nucleotide sequence ID" value="NZ_JAAGLI010000566.1"/>
</dbReference>
<dbReference type="PANTHER" id="PTHR43675">
    <property type="entry name" value="ARSENITE METHYLTRANSFERASE"/>
    <property type="match status" value="1"/>
</dbReference>
<feature type="domain" description="Methyltransferase" evidence="9">
    <location>
        <begin position="74"/>
        <end position="217"/>
    </location>
</feature>
<evidence type="ECO:0000259" key="9">
    <source>
        <dbReference type="Pfam" id="PF13847"/>
    </source>
</evidence>
<dbReference type="Proteomes" id="UP000475532">
    <property type="component" value="Unassembled WGS sequence"/>
</dbReference>
<proteinExistence type="inferred from homology"/>
<gene>
    <name evidence="10" type="ORF">G3I70_21760</name>
</gene>
<dbReference type="InterPro" id="IPR025714">
    <property type="entry name" value="Methyltranfer_dom"/>
</dbReference>
<reference evidence="10 11" key="1">
    <citation type="submission" date="2020-01" db="EMBL/GenBank/DDBJ databases">
        <title>Insect and environment-associated Actinomycetes.</title>
        <authorList>
            <person name="Currrie C."/>
            <person name="Chevrette M."/>
            <person name="Carlson C."/>
            <person name="Stubbendieck R."/>
            <person name="Wendt-Pienkowski E."/>
        </authorList>
    </citation>
    <scope>NUCLEOTIDE SEQUENCE [LARGE SCALE GENOMIC DNA]</scope>
    <source>
        <strain evidence="10 11">SID10258</strain>
    </source>
</reference>
<evidence type="ECO:0000256" key="4">
    <source>
        <dbReference type="ARBA" id="ARBA00034521"/>
    </source>
</evidence>
<evidence type="ECO:0000313" key="10">
    <source>
        <dbReference type="EMBL" id="NEA25089.1"/>
    </source>
</evidence>
<evidence type="ECO:0000256" key="1">
    <source>
        <dbReference type="ARBA" id="ARBA00022679"/>
    </source>
</evidence>
<dbReference type="AlphaFoldDB" id="A0A6L9QHX5"/>
<organism evidence="10 11">
    <name type="scientific">Actinomadura bangladeshensis</name>
    <dbReference type="NCBI Taxonomy" id="453573"/>
    <lineage>
        <taxon>Bacteria</taxon>
        <taxon>Bacillati</taxon>
        <taxon>Actinomycetota</taxon>
        <taxon>Actinomycetes</taxon>
        <taxon>Streptosporangiales</taxon>
        <taxon>Thermomonosporaceae</taxon>
        <taxon>Actinomadura</taxon>
    </lineage>
</organism>
<comment type="similarity">
    <text evidence="3">Belongs to the methyltransferase superfamily. Arsenite methyltransferase family.</text>
</comment>
<dbReference type="PANTHER" id="PTHR43675:SF8">
    <property type="entry name" value="ARSENITE METHYLTRANSFERASE"/>
    <property type="match status" value="1"/>
</dbReference>